<accession>A0A7Z0WZ78</accession>
<protein>
    <submittedName>
        <fullName evidence="1">Uncharacterized protein</fullName>
    </submittedName>
</protein>
<evidence type="ECO:0000313" key="1">
    <source>
        <dbReference type="EMBL" id="OLF95610.1"/>
    </source>
</evidence>
<dbReference type="Proteomes" id="UP000185604">
    <property type="component" value="Unassembled WGS sequence"/>
</dbReference>
<dbReference type="EMBL" id="LKPO01000008">
    <property type="protein sequence ID" value="OLF95610.1"/>
    <property type="molecule type" value="Genomic_DNA"/>
</dbReference>
<sequence>MLQETTRLLMNKKRTRPYWVLFLLSAYSPATYGSKAI</sequence>
<reference evidence="1 2" key="1">
    <citation type="journal article" date="2016" name="Front. Microbiol.">
        <title>High-Level Heat Resistance of Spores of Bacillus amyloliquefaciens and Bacillus licheniformis Results from the Presence of a spoVA Operon in a Tn1546 Transposon.</title>
        <authorList>
            <person name="Berendsen E.M."/>
            <person name="Koning R.A."/>
            <person name="Boekhorst J."/>
            <person name="de Jong A."/>
            <person name="Kuipers O.P."/>
            <person name="Wells-Bennik M.H."/>
        </authorList>
    </citation>
    <scope>NUCLEOTIDE SEQUENCE [LARGE SCALE GENOMIC DNA]</scope>
    <source>
        <strain evidence="1 2">B4121</strain>
    </source>
</reference>
<gene>
    <name evidence="1" type="ORF">B4121_1172</name>
</gene>
<dbReference type="AlphaFoldDB" id="A0A7Z0WZ78"/>
<comment type="caution">
    <text evidence="1">The sequence shown here is derived from an EMBL/GenBank/DDBJ whole genome shotgun (WGS) entry which is preliminary data.</text>
</comment>
<evidence type="ECO:0000313" key="2">
    <source>
        <dbReference type="Proteomes" id="UP000185604"/>
    </source>
</evidence>
<organism evidence="1 2">
    <name type="scientific">Bacillus paralicheniformis</name>
    <dbReference type="NCBI Taxonomy" id="1648923"/>
    <lineage>
        <taxon>Bacteria</taxon>
        <taxon>Bacillati</taxon>
        <taxon>Bacillota</taxon>
        <taxon>Bacilli</taxon>
        <taxon>Bacillales</taxon>
        <taxon>Bacillaceae</taxon>
        <taxon>Bacillus</taxon>
    </lineage>
</organism>
<proteinExistence type="predicted"/>
<name>A0A7Z0WZ78_9BACI</name>